<dbReference type="AlphaFoldDB" id="A0A381S308"/>
<dbReference type="GO" id="GO:0016783">
    <property type="term" value="F:sulfurtransferase activity"/>
    <property type="evidence" value="ECO:0007669"/>
    <property type="project" value="InterPro"/>
</dbReference>
<dbReference type="SUPFAM" id="SSF52402">
    <property type="entry name" value="Adenine nucleotide alpha hydrolases-like"/>
    <property type="match status" value="1"/>
</dbReference>
<dbReference type="Gene3D" id="3.40.50.620">
    <property type="entry name" value="HUPs"/>
    <property type="match status" value="1"/>
</dbReference>
<dbReference type="PANTHER" id="PTHR43169">
    <property type="entry name" value="EXSB FAMILY PROTEIN"/>
    <property type="match status" value="1"/>
</dbReference>
<dbReference type="CDD" id="cd01990">
    <property type="entry name" value="LarE-like"/>
    <property type="match status" value="1"/>
</dbReference>
<proteinExistence type="predicted"/>
<dbReference type="EMBL" id="UINC01002606">
    <property type="protein sequence ID" value="SUZ98462.1"/>
    <property type="molecule type" value="Genomic_DNA"/>
</dbReference>
<protein>
    <recommendedName>
        <fullName evidence="2">NAD/GMP synthase domain-containing protein</fullName>
    </recommendedName>
</protein>
<dbReference type="PANTHER" id="PTHR43169:SF2">
    <property type="entry name" value="NAD_GMP SYNTHASE DOMAIN-CONTAINING PROTEIN"/>
    <property type="match status" value="1"/>
</dbReference>
<reference evidence="1" key="1">
    <citation type="submission" date="2018-05" db="EMBL/GenBank/DDBJ databases">
        <authorList>
            <person name="Lanie J.A."/>
            <person name="Ng W.-L."/>
            <person name="Kazmierczak K.M."/>
            <person name="Andrzejewski T.M."/>
            <person name="Davidsen T.M."/>
            <person name="Wayne K.J."/>
            <person name="Tettelin H."/>
            <person name="Glass J.I."/>
            <person name="Rusch D."/>
            <person name="Podicherti R."/>
            <person name="Tsui H.-C.T."/>
            <person name="Winkler M.E."/>
        </authorList>
    </citation>
    <scope>NUCLEOTIDE SEQUENCE</scope>
</reference>
<dbReference type="InterPro" id="IPR005232">
    <property type="entry name" value="LarE"/>
</dbReference>
<dbReference type="InterPro" id="IPR014729">
    <property type="entry name" value="Rossmann-like_a/b/a_fold"/>
</dbReference>
<dbReference type="InterPro" id="IPR052188">
    <property type="entry name" value="Ni-pincer_cofactor_biosynth"/>
</dbReference>
<name>A0A381S308_9ZZZZ</name>
<evidence type="ECO:0008006" key="2">
    <source>
        <dbReference type="Google" id="ProtNLM"/>
    </source>
</evidence>
<evidence type="ECO:0000313" key="1">
    <source>
        <dbReference type="EMBL" id="SUZ98462.1"/>
    </source>
</evidence>
<dbReference type="InterPro" id="IPR018317">
    <property type="entry name" value="QueC"/>
</dbReference>
<sequence>MSLKEKTEKLKSLIWKMDRVLVAFSGGVDSTLVLAIAHEVLGENVLAVTAKSDSVPDREREACRQLSQEIGAEHIFIQTNEMNNSSYQANPANRCYHCKTELYSCLKKVAEEKQFPYILNGINTNDLGDYRPGIDAARENEVRSPLVEAGFNKQDIRDLARQMELSIWDKPSM</sequence>
<feature type="non-terminal residue" evidence="1">
    <location>
        <position position="173"/>
    </location>
</feature>
<dbReference type="Pfam" id="PF06508">
    <property type="entry name" value="QueC"/>
    <property type="match status" value="1"/>
</dbReference>
<dbReference type="NCBIfam" id="TIGR00268">
    <property type="entry name" value="ATP-dependent sacrificial sulfur transferase LarE"/>
    <property type="match status" value="1"/>
</dbReference>
<organism evidence="1">
    <name type="scientific">marine metagenome</name>
    <dbReference type="NCBI Taxonomy" id="408172"/>
    <lineage>
        <taxon>unclassified sequences</taxon>
        <taxon>metagenomes</taxon>
        <taxon>ecological metagenomes</taxon>
    </lineage>
</organism>
<gene>
    <name evidence="1" type="ORF">METZ01_LOCUS51316</name>
</gene>
<accession>A0A381S308</accession>